<name>A0A1B9QZV8_9VIBR</name>
<dbReference type="AlphaFoldDB" id="A0A1B9QZV8"/>
<proteinExistence type="predicted"/>
<dbReference type="EMBL" id="MAJZ01000422">
    <property type="protein sequence ID" value="OCH76711.1"/>
    <property type="molecule type" value="Genomic_DNA"/>
</dbReference>
<organism evidence="2 3">
    <name type="scientific">Vibrio genomosp. F10</name>
    <dbReference type="NCBI Taxonomy" id="723171"/>
    <lineage>
        <taxon>Bacteria</taxon>
        <taxon>Pseudomonadati</taxon>
        <taxon>Pseudomonadota</taxon>
        <taxon>Gammaproteobacteria</taxon>
        <taxon>Vibrionales</taxon>
        <taxon>Vibrionaceae</taxon>
        <taxon>Vibrio</taxon>
    </lineage>
</organism>
<keyword evidence="1" id="KW-0812">Transmembrane</keyword>
<evidence type="ECO:0000256" key="1">
    <source>
        <dbReference type="SAM" id="Phobius"/>
    </source>
</evidence>
<reference evidence="3" key="1">
    <citation type="submission" date="2016-06" db="EMBL/GenBank/DDBJ databases">
        <authorList>
            <person name="Hehemann J.-H."/>
            <person name="Arevalo P."/>
            <person name="Datta M.S."/>
            <person name="Polz M.F."/>
        </authorList>
    </citation>
    <scope>NUCLEOTIDE SEQUENCE [LARGE SCALE GENOMIC DNA]</scope>
    <source>
        <strain evidence="3">9CSC122</strain>
    </source>
</reference>
<dbReference type="RefSeq" id="WP_017038139.1">
    <property type="nucleotide sequence ID" value="NZ_JBNGCH010000422.1"/>
</dbReference>
<feature type="transmembrane region" description="Helical" evidence="1">
    <location>
        <begin position="6"/>
        <end position="25"/>
    </location>
</feature>
<dbReference type="Proteomes" id="UP000093173">
    <property type="component" value="Unassembled WGS sequence"/>
</dbReference>
<keyword evidence="1" id="KW-0472">Membrane</keyword>
<evidence type="ECO:0000313" key="3">
    <source>
        <dbReference type="Proteomes" id="UP000093173"/>
    </source>
</evidence>
<keyword evidence="1" id="KW-1133">Transmembrane helix</keyword>
<gene>
    <name evidence="2" type="ORF">A6E14_08745</name>
</gene>
<keyword evidence="3" id="KW-1185">Reference proteome</keyword>
<comment type="caution">
    <text evidence="2">The sequence shown here is derived from an EMBL/GenBank/DDBJ whole genome shotgun (WGS) entry which is preliminary data.</text>
</comment>
<accession>A0A1B9QZV8</accession>
<protein>
    <submittedName>
        <fullName evidence="2">Uncharacterized protein</fullName>
    </submittedName>
</protein>
<evidence type="ECO:0000313" key="2">
    <source>
        <dbReference type="EMBL" id="OCH76711.1"/>
    </source>
</evidence>
<sequence length="100" mass="10923">MDKPKTYIAALLIATFILLLVTYFLPDDSDSIQIQGTITDQSMIQSLDGQRHYLIVDVPDAGVFRVSIGGSVQCKLGTSVLLKANTSKLNTATHFQFISC</sequence>